<evidence type="ECO:0000313" key="2">
    <source>
        <dbReference type="EMBL" id="MBK4347126.1"/>
    </source>
</evidence>
<keyword evidence="3" id="KW-1185">Reference proteome</keyword>
<organism evidence="2 3">
    <name type="scientific">Lacisediminihabitans changchengi</name>
    <dbReference type="NCBI Taxonomy" id="2787634"/>
    <lineage>
        <taxon>Bacteria</taxon>
        <taxon>Bacillati</taxon>
        <taxon>Actinomycetota</taxon>
        <taxon>Actinomycetes</taxon>
        <taxon>Micrococcales</taxon>
        <taxon>Microbacteriaceae</taxon>
        <taxon>Lacisediminihabitans</taxon>
    </lineage>
</organism>
<feature type="region of interest" description="Disordered" evidence="1">
    <location>
        <begin position="1"/>
        <end position="51"/>
    </location>
</feature>
<dbReference type="EMBL" id="JAEPES010000002">
    <property type="protein sequence ID" value="MBK4347126.1"/>
    <property type="molecule type" value="Genomic_DNA"/>
</dbReference>
<comment type="caution">
    <text evidence="2">The sequence shown here is derived from an EMBL/GenBank/DDBJ whole genome shotgun (WGS) entry which is preliminary data.</text>
</comment>
<dbReference type="Proteomes" id="UP000636458">
    <property type="component" value="Unassembled WGS sequence"/>
</dbReference>
<accession>A0A934SKR1</accession>
<evidence type="ECO:0000256" key="1">
    <source>
        <dbReference type="SAM" id="MobiDB-lite"/>
    </source>
</evidence>
<dbReference type="RefSeq" id="WP_200555497.1">
    <property type="nucleotide sequence ID" value="NZ_JAEPES010000002.1"/>
</dbReference>
<protein>
    <submittedName>
        <fullName evidence="2">Uncharacterized protein</fullName>
    </submittedName>
</protein>
<feature type="compositionally biased region" description="Acidic residues" evidence="1">
    <location>
        <begin position="34"/>
        <end position="51"/>
    </location>
</feature>
<proteinExistence type="predicted"/>
<evidence type="ECO:0000313" key="3">
    <source>
        <dbReference type="Proteomes" id="UP000636458"/>
    </source>
</evidence>
<reference evidence="2" key="1">
    <citation type="submission" date="2021-01" db="EMBL/GenBank/DDBJ databases">
        <title>Lacisediminihabitans sp. nov. strain G11-30, isolated from Antarctic Soil.</title>
        <authorList>
            <person name="Li J."/>
        </authorList>
    </citation>
    <scope>NUCLEOTIDE SEQUENCE</scope>
    <source>
        <strain evidence="2">G11-30</strain>
    </source>
</reference>
<sequence length="51" mass="5694">MTKRDSDDFDVQGLNPDDTEEELHPSAPLPSPPDDADDDFAEEPDYEENDG</sequence>
<dbReference type="AlphaFoldDB" id="A0A934SKR1"/>
<gene>
    <name evidence="2" type="ORF">IV501_05715</name>
</gene>
<name>A0A934SKR1_9MICO</name>